<evidence type="ECO:0000256" key="1">
    <source>
        <dbReference type="ARBA" id="ARBA00004141"/>
    </source>
</evidence>
<gene>
    <name evidence="8" type="ORF">PARMNEM_LOCUS1967</name>
</gene>
<dbReference type="Pfam" id="PF01940">
    <property type="entry name" value="DUF92"/>
    <property type="match status" value="1"/>
</dbReference>
<comment type="subcellular location">
    <subcellularLocation>
        <location evidence="1">Membrane</location>
        <topology evidence="1">Multi-pass membrane protein</topology>
    </subcellularLocation>
</comment>
<sequence>MDTNKDTTSSKNNHFITIILCVIALPLSMSLWIINIIYSKLMDQNGLDEPAVISPARWLASCFIPIVICIYGYKKKTLSFSGAVLAFAVGFVLTLANLCFFADLLIFFVTSSKATKVKAHLKRKFEEDFKEGGQRNWIQVLCNGGMATQLSLLYLLDVGASERPIDFIKDYRASWLSLGVVGVLACCNGDTWASELGTVFSNGDPILVTSWKKVPKGTNGGISLIGTIFSTVGGLVIGISHYLALLYFSDKSLWTYAPPQWPIIILSAFAGFFGSFIDSILGATLQYSGLDENGKIVSHSNQAVKKISGLSILDNHSVNLISTIIMGLLLPTVSKAIWPLF</sequence>
<dbReference type="PANTHER" id="PTHR13353">
    <property type="entry name" value="TRANSMEMBRANE PROTEIN 19"/>
    <property type="match status" value="1"/>
</dbReference>
<dbReference type="InterPro" id="IPR002794">
    <property type="entry name" value="DUF92_TMEM19"/>
</dbReference>
<dbReference type="AlphaFoldDB" id="A0AAV1KE57"/>
<feature type="transmembrane region" description="Helical" evidence="7">
    <location>
        <begin position="50"/>
        <end position="73"/>
    </location>
</feature>
<organism evidence="8 9">
    <name type="scientific">Parnassius mnemosyne</name>
    <name type="common">clouded apollo</name>
    <dbReference type="NCBI Taxonomy" id="213953"/>
    <lineage>
        <taxon>Eukaryota</taxon>
        <taxon>Metazoa</taxon>
        <taxon>Ecdysozoa</taxon>
        <taxon>Arthropoda</taxon>
        <taxon>Hexapoda</taxon>
        <taxon>Insecta</taxon>
        <taxon>Pterygota</taxon>
        <taxon>Neoptera</taxon>
        <taxon>Endopterygota</taxon>
        <taxon>Lepidoptera</taxon>
        <taxon>Glossata</taxon>
        <taxon>Ditrysia</taxon>
        <taxon>Papilionoidea</taxon>
        <taxon>Papilionidae</taxon>
        <taxon>Parnassiinae</taxon>
        <taxon>Parnassini</taxon>
        <taxon>Parnassius</taxon>
        <taxon>Driopa</taxon>
    </lineage>
</organism>
<evidence type="ECO:0000256" key="2">
    <source>
        <dbReference type="ARBA" id="ARBA00009012"/>
    </source>
</evidence>
<name>A0AAV1KE57_9NEOP</name>
<evidence type="ECO:0000313" key="8">
    <source>
        <dbReference type="EMBL" id="CAK1580119.1"/>
    </source>
</evidence>
<dbReference type="GO" id="GO:0016020">
    <property type="term" value="C:membrane"/>
    <property type="evidence" value="ECO:0007669"/>
    <property type="project" value="UniProtKB-SubCell"/>
</dbReference>
<feature type="transmembrane region" description="Helical" evidence="7">
    <location>
        <begin position="222"/>
        <end position="243"/>
    </location>
</feature>
<keyword evidence="4 7" id="KW-0812">Transmembrane</keyword>
<accession>A0AAV1KE57</accession>
<reference evidence="8 9" key="1">
    <citation type="submission" date="2023-11" db="EMBL/GenBank/DDBJ databases">
        <authorList>
            <person name="Hedman E."/>
            <person name="Englund M."/>
            <person name="Stromberg M."/>
            <person name="Nyberg Akerstrom W."/>
            <person name="Nylinder S."/>
            <person name="Jareborg N."/>
            <person name="Kallberg Y."/>
            <person name="Kronander E."/>
        </authorList>
    </citation>
    <scope>NUCLEOTIDE SEQUENCE [LARGE SCALE GENOMIC DNA]</scope>
</reference>
<evidence type="ECO:0000256" key="6">
    <source>
        <dbReference type="ARBA" id="ARBA00023136"/>
    </source>
</evidence>
<feature type="transmembrane region" description="Helical" evidence="7">
    <location>
        <begin position="15"/>
        <end position="38"/>
    </location>
</feature>
<dbReference type="Proteomes" id="UP001314205">
    <property type="component" value="Unassembled WGS sequence"/>
</dbReference>
<evidence type="ECO:0000256" key="5">
    <source>
        <dbReference type="ARBA" id="ARBA00022989"/>
    </source>
</evidence>
<keyword evidence="9" id="KW-1185">Reference proteome</keyword>
<dbReference type="PANTHER" id="PTHR13353:SF5">
    <property type="entry name" value="TRANSMEMBRANE PROTEIN 19"/>
    <property type="match status" value="1"/>
</dbReference>
<comment type="caution">
    <text evidence="8">The sequence shown here is derived from an EMBL/GenBank/DDBJ whole genome shotgun (WGS) entry which is preliminary data.</text>
</comment>
<feature type="transmembrane region" description="Helical" evidence="7">
    <location>
        <begin position="85"/>
        <end position="109"/>
    </location>
</feature>
<keyword evidence="5 7" id="KW-1133">Transmembrane helix</keyword>
<protein>
    <recommendedName>
        <fullName evidence="3">Transmembrane protein 19</fullName>
    </recommendedName>
</protein>
<evidence type="ECO:0000256" key="7">
    <source>
        <dbReference type="SAM" id="Phobius"/>
    </source>
</evidence>
<proteinExistence type="inferred from homology"/>
<feature type="transmembrane region" description="Helical" evidence="7">
    <location>
        <begin position="263"/>
        <end position="285"/>
    </location>
</feature>
<evidence type="ECO:0000313" key="9">
    <source>
        <dbReference type="Proteomes" id="UP001314205"/>
    </source>
</evidence>
<comment type="similarity">
    <text evidence="2">Belongs to the TMEM19 family.</text>
</comment>
<dbReference type="EMBL" id="CAVLGL010000013">
    <property type="protein sequence ID" value="CAK1580119.1"/>
    <property type="molecule type" value="Genomic_DNA"/>
</dbReference>
<evidence type="ECO:0000256" key="3">
    <source>
        <dbReference type="ARBA" id="ARBA00014258"/>
    </source>
</evidence>
<evidence type="ECO:0000256" key="4">
    <source>
        <dbReference type="ARBA" id="ARBA00022692"/>
    </source>
</evidence>
<keyword evidence="6 7" id="KW-0472">Membrane</keyword>